<organism evidence="1 2">
    <name type="scientific">Populus alba</name>
    <name type="common">White poplar</name>
    <dbReference type="NCBI Taxonomy" id="43335"/>
    <lineage>
        <taxon>Eukaryota</taxon>
        <taxon>Viridiplantae</taxon>
        <taxon>Streptophyta</taxon>
        <taxon>Embryophyta</taxon>
        <taxon>Tracheophyta</taxon>
        <taxon>Spermatophyta</taxon>
        <taxon>Magnoliopsida</taxon>
        <taxon>eudicotyledons</taxon>
        <taxon>Gunneridae</taxon>
        <taxon>Pentapetalae</taxon>
        <taxon>rosids</taxon>
        <taxon>fabids</taxon>
        <taxon>Malpighiales</taxon>
        <taxon>Salicaceae</taxon>
        <taxon>Saliceae</taxon>
        <taxon>Populus</taxon>
    </lineage>
</organism>
<comment type="caution">
    <text evidence="1">The sequence shown here is derived from an EMBL/GenBank/DDBJ whole genome shotgun (WGS) entry which is preliminary data.</text>
</comment>
<sequence length="934" mass="98417">MSGGGVRVSIPGNVRKTIQNIKEITGNHSDEEIYAMLKECSMDPNETAQKLLSQGHFSLSLSFFLVGFLVLKPIVLDLVDLAGFHLLFSFLTRTNGFTDPFHEVKRKRDRKKENMNNRESGDSRWRSGMQGRGSRGGMQGQGSRGGRPSFSPRHTSHDTGGGRNSAAGRDKGTNHAAEKGAGSSLLASEEKHKETTPSASSSAVVANGPTGVVSGNTSAMLASNLPTGSNQHEVTSSPIVVNEVGREADHIDVDKAPTIAFGTGDACRESVPSSNNSSMSVIPASSSKICFSSSNPILKLSNDSCPPGTVGTIKREVGIHQTAGESASEIGVPFMPGKMPSKNQGVGKNQLSDSSQPSFASIQGGSSSSRPSSNYSSRSQLIIGPQKVGSNMEWKPKATNPNVAQESGTAGLSDISNIPLQSSGHSQASLGVLDSEEATAKLQKKLEELHLPQRQHVIIPHHIHVPESERNKLSFGSFDASFGVTSSYVSGAESNKSSTPVSETSQGIEEPMEEQAESNQNTPVTAEEGIYPDHPQSPSHVPGNLSAEGDVSSNTVPDYESKQEAALLSGGHQYSVVHTSPGYSFGLVPPMLSGQIMPFENSESQARDVSRLPSFVVQQPFDPTSYYAQFYRSSADGDGRVSPFPTPGVASKYNGNVAVLSPHTSQPPQEGGNSLVLSTAGPTPQVTQSAGLMQSSIAVTQQPVPVFRPPTGLHTSHFPPNYIPYGHYVSPIYVAPGIYQFLSNGAFLQQPPAGSVYPAPPSAAATGVKYSLPQFKPGSNTGNATHIGMPSGYGPYGSSPAGFNPNSAATGGNSTTNDDLGASQFKESNIYITGQQSEGSAVWMTTPGRDISSLPASTFYNLPPQGQHMAFAPTQASHGTYTNIYHPGQPVTAAAVHPLLQQSQAMGGAVDMLGPAASAYQQSQHQQINWPGNY</sequence>
<dbReference type="EMBL" id="RCHU02000002">
    <property type="protein sequence ID" value="KAL3604972.1"/>
    <property type="molecule type" value="Genomic_DNA"/>
</dbReference>
<gene>
    <name evidence="1" type="ORF">D5086_005831</name>
</gene>
<name>A0ACC4CUY0_POPAL</name>
<dbReference type="Proteomes" id="UP000309997">
    <property type="component" value="Unassembled WGS sequence"/>
</dbReference>
<protein>
    <submittedName>
        <fullName evidence="1">Uncharacterized protein</fullName>
    </submittedName>
</protein>
<keyword evidence="2" id="KW-1185">Reference proteome</keyword>
<proteinExistence type="predicted"/>
<reference evidence="1 2" key="1">
    <citation type="journal article" date="2024" name="Plant Biotechnol. J.">
        <title>Genome and CRISPR/Cas9 system of a widespread forest tree (Populus alba) in the world.</title>
        <authorList>
            <person name="Liu Y.J."/>
            <person name="Jiang P.F."/>
            <person name="Han X.M."/>
            <person name="Li X.Y."/>
            <person name="Wang H.M."/>
            <person name="Wang Y.J."/>
            <person name="Wang X.X."/>
            <person name="Zeng Q.Y."/>
        </authorList>
    </citation>
    <scope>NUCLEOTIDE SEQUENCE [LARGE SCALE GENOMIC DNA]</scope>
    <source>
        <strain evidence="2">cv. PAL-ZL1</strain>
    </source>
</reference>
<evidence type="ECO:0000313" key="2">
    <source>
        <dbReference type="Proteomes" id="UP000309997"/>
    </source>
</evidence>
<evidence type="ECO:0000313" key="1">
    <source>
        <dbReference type="EMBL" id="KAL3604972.1"/>
    </source>
</evidence>
<accession>A0ACC4CUY0</accession>